<name>A0A5J5F6C6_9PEZI</name>
<dbReference type="AlphaFoldDB" id="A0A5J5F6C6"/>
<keyword evidence="3" id="KW-1185">Reference proteome</keyword>
<dbReference type="EMBL" id="VXIS01000026">
    <property type="protein sequence ID" value="KAA8912203.1"/>
    <property type="molecule type" value="Genomic_DNA"/>
</dbReference>
<dbReference type="Proteomes" id="UP000326924">
    <property type="component" value="Unassembled WGS sequence"/>
</dbReference>
<feature type="compositionally biased region" description="Polar residues" evidence="1">
    <location>
        <begin position="1"/>
        <end position="20"/>
    </location>
</feature>
<gene>
    <name evidence="2" type="ORF">FN846DRAFT_903706</name>
</gene>
<comment type="caution">
    <text evidence="2">The sequence shown here is derived from an EMBL/GenBank/DDBJ whole genome shotgun (WGS) entry which is preliminary data.</text>
</comment>
<evidence type="ECO:0000313" key="3">
    <source>
        <dbReference type="Proteomes" id="UP000326924"/>
    </source>
</evidence>
<evidence type="ECO:0000313" key="2">
    <source>
        <dbReference type="EMBL" id="KAA8912203.1"/>
    </source>
</evidence>
<accession>A0A5J5F6C6</accession>
<proteinExistence type="predicted"/>
<reference evidence="2 3" key="1">
    <citation type="submission" date="2019-09" db="EMBL/GenBank/DDBJ databases">
        <title>Draft genome of the ectomycorrhizal ascomycete Sphaerosporella brunnea.</title>
        <authorList>
            <consortium name="DOE Joint Genome Institute"/>
            <person name="Benucci G.M."/>
            <person name="Marozzi G."/>
            <person name="Antonielli L."/>
            <person name="Sanchez S."/>
            <person name="Marco P."/>
            <person name="Wang X."/>
            <person name="Falini L.B."/>
            <person name="Barry K."/>
            <person name="Haridas S."/>
            <person name="Lipzen A."/>
            <person name="Labutti K."/>
            <person name="Grigoriev I.V."/>
            <person name="Murat C."/>
            <person name="Martin F."/>
            <person name="Albertini E."/>
            <person name="Donnini D."/>
            <person name="Bonito G."/>
        </authorList>
    </citation>
    <scope>NUCLEOTIDE SEQUENCE [LARGE SCALE GENOMIC DNA]</scope>
    <source>
        <strain evidence="2 3">Sb_GMNB300</strain>
    </source>
</reference>
<feature type="region of interest" description="Disordered" evidence="1">
    <location>
        <begin position="1"/>
        <end position="45"/>
    </location>
</feature>
<evidence type="ECO:0000256" key="1">
    <source>
        <dbReference type="SAM" id="MobiDB-lite"/>
    </source>
</evidence>
<sequence length="87" mass="9384">MSSAVRANPTTSHPTQSRQQHAGVGNRTPQVEWSPHSPAAAAGQRERVRATQLFAGPYSYMLVVYGAEGILLSPAVKDARDVSKERP</sequence>
<dbReference type="InParanoid" id="A0A5J5F6C6"/>
<protein>
    <submittedName>
        <fullName evidence="2">Uncharacterized protein</fullName>
    </submittedName>
</protein>
<organism evidence="2 3">
    <name type="scientific">Sphaerosporella brunnea</name>
    <dbReference type="NCBI Taxonomy" id="1250544"/>
    <lineage>
        <taxon>Eukaryota</taxon>
        <taxon>Fungi</taxon>
        <taxon>Dikarya</taxon>
        <taxon>Ascomycota</taxon>
        <taxon>Pezizomycotina</taxon>
        <taxon>Pezizomycetes</taxon>
        <taxon>Pezizales</taxon>
        <taxon>Pyronemataceae</taxon>
        <taxon>Sphaerosporella</taxon>
    </lineage>
</organism>